<dbReference type="AlphaFoldDB" id="U1Q0A8"/>
<name>U1Q0A8_9ACTO</name>
<comment type="caution">
    <text evidence="1">The sequence shown here is derived from an EMBL/GenBank/DDBJ whole genome shotgun (WGS) entry which is preliminary data.</text>
</comment>
<proteinExistence type="predicted"/>
<gene>
    <name evidence="1" type="ORF">HMPREF1549_03036</name>
</gene>
<evidence type="ECO:0000313" key="1">
    <source>
        <dbReference type="EMBL" id="ERH15709.1"/>
    </source>
</evidence>
<reference evidence="1 2" key="1">
    <citation type="submission" date="2013-06" db="EMBL/GenBank/DDBJ databases">
        <authorList>
            <person name="Weinstock G."/>
            <person name="Sodergren E."/>
            <person name="Lobos E.A."/>
            <person name="Fulton L."/>
            <person name="Fulton R."/>
            <person name="Courtney L."/>
            <person name="Fronick C."/>
            <person name="O'Laughlin M."/>
            <person name="Godfrey J."/>
            <person name="Wilson R.M."/>
            <person name="Miner T."/>
            <person name="Farmer C."/>
            <person name="Delehaunty K."/>
            <person name="Cordes M."/>
            <person name="Minx P."/>
            <person name="Tomlinson C."/>
            <person name="Chen J."/>
            <person name="Wollam A."/>
            <person name="Pepin K.H."/>
            <person name="Bhonagiri V."/>
            <person name="Zhang X."/>
            <person name="Warren W."/>
            <person name="Mitreva M."/>
            <person name="Mardis E.R."/>
            <person name="Wilson R.K."/>
        </authorList>
    </citation>
    <scope>NUCLEOTIDE SEQUENCE [LARGE SCALE GENOMIC DNA]</scope>
    <source>
        <strain evidence="1 2">F0510</strain>
    </source>
</reference>
<dbReference type="HOGENOM" id="CLU_1891701_0_0_11"/>
<sequence>MGVTCARSSVRLLASSLSESLVSRLFEFRVNDDNFVFHAMAAREVLEQEVNMKTVEEMLDEIENSDDGNGPDPVATVDDPALAKIAVAQIRLRAAERALDEDVMDARNVGLSWQAIEDVLGMTRRSANKRFHIT</sequence>
<dbReference type="EMBL" id="AWSD01000375">
    <property type="protein sequence ID" value="ERH15709.1"/>
    <property type="molecule type" value="Genomic_DNA"/>
</dbReference>
<dbReference type="Proteomes" id="UP000016498">
    <property type="component" value="Unassembled WGS sequence"/>
</dbReference>
<dbReference type="PATRIC" id="fig|1227262.3.peg.2461"/>
<organism evidence="1 2">
    <name type="scientific">Actinomyces johnsonii F0510</name>
    <dbReference type="NCBI Taxonomy" id="1227262"/>
    <lineage>
        <taxon>Bacteria</taxon>
        <taxon>Bacillati</taxon>
        <taxon>Actinomycetota</taxon>
        <taxon>Actinomycetes</taxon>
        <taxon>Actinomycetales</taxon>
        <taxon>Actinomycetaceae</taxon>
        <taxon>Actinomyces</taxon>
    </lineage>
</organism>
<protein>
    <submittedName>
        <fullName evidence="1">Uncharacterized protein</fullName>
    </submittedName>
</protein>
<evidence type="ECO:0000313" key="2">
    <source>
        <dbReference type="Proteomes" id="UP000016498"/>
    </source>
</evidence>
<accession>U1Q0A8</accession>